<evidence type="ECO:0000256" key="1">
    <source>
        <dbReference type="ARBA" id="ARBA00004123"/>
    </source>
</evidence>
<dbReference type="GO" id="GO:0005730">
    <property type="term" value="C:nucleolus"/>
    <property type="evidence" value="ECO:0007669"/>
    <property type="project" value="TreeGrafter"/>
</dbReference>
<evidence type="ECO:0000256" key="6">
    <source>
        <dbReference type="ARBA" id="ARBA00023242"/>
    </source>
</evidence>
<keyword evidence="6" id="KW-0539">Nucleus</keyword>
<dbReference type="Pfam" id="PF03066">
    <property type="entry name" value="Nucleoplasmin"/>
    <property type="match status" value="1"/>
</dbReference>
<feature type="domain" description="Nucleoplasmin core" evidence="12">
    <location>
        <begin position="17"/>
        <end position="120"/>
    </location>
</feature>
<sequence>MSRPSISSTAEKAKTLLWGSELNLERRSCTFRPQAERKESCRLLLNAICLGEKAKDEVNRVEIVPPTNQEDKKTQPITIASLKASVLPMVAMTGVEFSPPVTFHLRAGSGPVFLSGQECYETSDLPWEEEEEEEEVEEEEEEEEEADVSLEDTPVKQVKRPSLQKQTSVAKKKKLDKEEETERSSLPEKSPVRKAKPTVRSKKLGSKK</sequence>
<evidence type="ECO:0000256" key="2">
    <source>
        <dbReference type="ARBA" id="ARBA00010744"/>
    </source>
</evidence>
<comment type="subcellular location">
    <subcellularLocation>
        <location evidence="1">Nucleus</location>
    </subcellularLocation>
</comment>
<reference evidence="13" key="2">
    <citation type="submission" date="2025-09" db="UniProtKB">
        <authorList>
            <consortium name="Ensembl"/>
        </authorList>
    </citation>
    <scope>IDENTIFICATION</scope>
</reference>
<gene>
    <name evidence="13" type="primary">NPM2</name>
</gene>
<keyword evidence="5" id="KW-0143">Chaperone</keyword>
<keyword evidence="7" id="KW-0278">Fertilization</keyword>
<dbReference type="FunFam" id="2.60.120.340:FF:000003">
    <property type="entry name" value="Nucleoplasmin 2"/>
    <property type="match status" value="1"/>
</dbReference>
<dbReference type="InterPro" id="IPR024057">
    <property type="entry name" value="Nucleoplasmin_core_dom"/>
</dbReference>
<feature type="compositionally biased region" description="Basic residues" evidence="11">
    <location>
        <begin position="192"/>
        <end position="208"/>
    </location>
</feature>
<evidence type="ECO:0000256" key="3">
    <source>
        <dbReference type="ARBA" id="ARBA00022473"/>
    </source>
</evidence>
<name>A0A8D2KM58_UROPR</name>
<evidence type="ECO:0000256" key="5">
    <source>
        <dbReference type="ARBA" id="ARBA00023186"/>
    </source>
</evidence>
<comment type="subunit">
    <text evidence="9">Homopentamer, when bound to H2A-H2B dimers only. Homodecamer of two stacked pentamers, when bound to H2A-H2B dimers and H3-H4 tetramers simultaneously.</text>
</comment>
<dbReference type="InterPro" id="IPR036824">
    <property type="entry name" value="Nucleoplasmin_core_dom_sf"/>
</dbReference>
<dbReference type="GO" id="GO:0007096">
    <property type="term" value="P:regulation of exit from mitosis"/>
    <property type="evidence" value="ECO:0007669"/>
    <property type="project" value="Ensembl"/>
</dbReference>
<dbReference type="GO" id="GO:0001824">
    <property type="term" value="P:blastocyst development"/>
    <property type="evidence" value="ECO:0007669"/>
    <property type="project" value="Ensembl"/>
</dbReference>
<dbReference type="GO" id="GO:0003723">
    <property type="term" value="F:RNA binding"/>
    <property type="evidence" value="ECO:0007669"/>
    <property type="project" value="TreeGrafter"/>
</dbReference>
<dbReference type="Proteomes" id="UP000694417">
    <property type="component" value="Unplaced"/>
</dbReference>
<keyword evidence="4" id="KW-0156">Chromatin regulator</keyword>
<dbReference type="Gene3D" id="2.60.120.340">
    <property type="entry name" value="Nucleoplasmin core domain"/>
    <property type="match status" value="1"/>
</dbReference>
<keyword evidence="3" id="KW-0217">Developmental protein</keyword>
<feature type="region of interest" description="Disordered" evidence="11">
    <location>
        <begin position="123"/>
        <end position="208"/>
    </location>
</feature>
<comment type="similarity">
    <text evidence="2">Belongs to the nucleoplasmin family.</text>
</comment>
<dbReference type="GeneTree" id="ENSGT00940000161418"/>
<evidence type="ECO:0000256" key="9">
    <source>
        <dbReference type="ARBA" id="ARBA00064984"/>
    </source>
</evidence>
<feature type="compositionally biased region" description="Acidic residues" evidence="11">
    <location>
        <begin position="126"/>
        <end position="150"/>
    </location>
</feature>
<dbReference type="GO" id="GO:0009994">
    <property type="term" value="P:oocyte differentiation"/>
    <property type="evidence" value="ECO:0007669"/>
    <property type="project" value="Ensembl"/>
</dbReference>
<keyword evidence="14" id="KW-1185">Reference proteome</keyword>
<evidence type="ECO:0000256" key="11">
    <source>
        <dbReference type="SAM" id="MobiDB-lite"/>
    </source>
</evidence>
<dbReference type="GO" id="GO:0045740">
    <property type="term" value="P:positive regulation of DNA replication"/>
    <property type="evidence" value="ECO:0007669"/>
    <property type="project" value="TreeGrafter"/>
</dbReference>
<evidence type="ECO:0000256" key="7">
    <source>
        <dbReference type="ARBA" id="ARBA00023279"/>
    </source>
</evidence>
<dbReference type="PANTHER" id="PTHR22747:SF14">
    <property type="entry name" value="NUCLEOPLASMIN-2"/>
    <property type="match status" value="1"/>
</dbReference>
<organism evidence="13 14">
    <name type="scientific">Urocitellus parryii</name>
    <name type="common">Arctic ground squirrel</name>
    <name type="synonym">Spermophilus parryii</name>
    <dbReference type="NCBI Taxonomy" id="9999"/>
    <lineage>
        <taxon>Eukaryota</taxon>
        <taxon>Metazoa</taxon>
        <taxon>Chordata</taxon>
        <taxon>Craniata</taxon>
        <taxon>Vertebrata</taxon>
        <taxon>Euteleostomi</taxon>
        <taxon>Mammalia</taxon>
        <taxon>Eutheria</taxon>
        <taxon>Euarchontoglires</taxon>
        <taxon>Glires</taxon>
        <taxon>Rodentia</taxon>
        <taxon>Sciuromorpha</taxon>
        <taxon>Sciuridae</taxon>
        <taxon>Xerinae</taxon>
        <taxon>Marmotini</taxon>
        <taxon>Urocitellus</taxon>
    </lineage>
</organism>
<dbReference type="GO" id="GO:0042393">
    <property type="term" value="F:histone binding"/>
    <property type="evidence" value="ECO:0007669"/>
    <property type="project" value="TreeGrafter"/>
</dbReference>
<evidence type="ECO:0000256" key="10">
    <source>
        <dbReference type="ARBA" id="ARBA00074907"/>
    </source>
</evidence>
<dbReference type="InterPro" id="IPR004301">
    <property type="entry name" value="Nucleoplasmin"/>
</dbReference>
<evidence type="ECO:0000256" key="4">
    <source>
        <dbReference type="ARBA" id="ARBA00022853"/>
    </source>
</evidence>
<accession>A0A8D2KM58</accession>
<comment type="function">
    <text evidence="8">Core histones chaperone involved in chromatin reprogramming, specially during fertilization and early embryonic development. Probably involved in sperm DNA decondensation during fertilization.</text>
</comment>
<dbReference type="GO" id="GO:0000785">
    <property type="term" value="C:chromatin"/>
    <property type="evidence" value="ECO:0007669"/>
    <property type="project" value="Ensembl"/>
</dbReference>
<dbReference type="Ensembl" id="ENSUPAT00010026466.1">
    <property type="protein sequence ID" value="ENSUPAP00010023260.1"/>
    <property type="gene ID" value="ENSUPAG00010018414.1"/>
</dbReference>
<dbReference type="PANTHER" id="PTHR22747">
    <property type="entry name" value="NUCLEOPLASMIN"/>
    <property type="match status" value="1"/>
</dbReference>
<reference evidence="13" key="1">
    <citation type="submission" date="2025-08" db="UniProtKB">
        <authorList>
            <consortium name="Ensembl"/>
        </authorList>
    </citation>
    <scope>IDENTIFICATION</scope>
</reference>
<evidence type="ECO:0000313" key="14">
    <source>
        <dbReference type="Proteomes" id="UP000694417"/>
    </source>
</evidence>
<dbReference type="SUPFAM" id="SSF69203">
    <property type="entry name" value="Nucleoplasmin-like core domain"/>
    <property type="match status" value="1"/>
</dbReference>
<feature type="compositionally biased region" description="Basic and acidic residues" evidence="11">
    <location>
        <begin position="175"/>
        <end position="186"/>
    </location>
</feature>
<dbReference type="GO" id="GO:0045836">
    <property type="term" value="P:positive regulation of meiotic nuclear division"/>
    <property type="evidence" value="ECO:0007669"/>
    <property type="project" value="Ensembl"/>
</dbReference>
<dbReference type="GO" id="GO:0005737">
    <property type="term" value="C:cytoplasm"/>
    <property type="evidence" value="ECO:0007669"/>
    <property type="project" value="TreeGrafter"/>
</dbReference>
<evidence type="ECO:0000313" key="13">
    <source>
        <dbReference type="Ensembl" id="ENSUPAP00010023260.1"/>
    </source>
</evidence>
<evidence type="ECO:0000259" key="12">
    <source>
        <dbReference type="Pfam" id="PF03066"/>
    </source>
</evidence>
<dbReference type="GO" id="GO:0007338">
    <property type="term" value="P:single fertilization"/>
    <property type="evidence" value="ECO:0007669"/>
    <property type="project" value="UniProtKB-KW"/>
</dbReference>
<dbReference type="GO" id="GO:0005654">
    <property type="term" value="C:nucleoplasm"/>
    <property type="evidence" value="ECO:0007669"/>
    <property type="project" value="TreeGrafter"/>
</dbReference>
<proteinExistence type="inferred from homology"/>
<dbReference type="GO" id="GO:0003682">
    <property type="term" value="F:chromatin binding"/>
    <property type="evidence" value="ECO:0007669"/>
    <property type="project" value="Ensembl"/>
</dbReference>
<evidence type="ECO:0000256" key="8">
    <source>
        <dbReference type="ARBA" id="ARBA00057534"/>
    </source>
</evidence>
<protein>
    <recommendedName>
        <fullName evidence="10">Nucleoplasmin-2</fullName>
    </recommendedName>
</protein>
<dbReference type="AlphaFoldDB" id="A0A8D2KM58"/>
<dbReference type="GO" id="GO:0006338">
    <property type="term" value="P:chromatin remodeling"/>
    <property type="evidence" value="ECO:0007669"/>
    <property type="project" value="Ensembl"/>
</dbReference>